<feature type="repeat" description="PPR" evidence="2">
    <location>
        <begin position="251"/>
        <end position="285"/>
    </location>
</feature>
<dbReference type="Gene3D" id="1.25.40.10">
    <property type="entry name" value="Tetratricopeptide repeat domain"/>
    <property type="match status" value="5"/>
</dbReference>
<sequence>MVHGYAVRSKLELDLFIGNALIDMYANCGDLGCSRRVFDLMTERDVVTWTAMVSAYMDFGYIDEAMKLFDSMQLNGVKPDVISWNALVSGFAHNGEIDEALRLLDEMRETGLKPGVNSWNGVISGCVQNEFFEDAIDVFGHMMCSNENPNAVTFACILPACGAMGDLRLGKSMHTCALKRDLLGNIFVKGSLIGMYVNCWRRDLAERVFMEMEVKNTAVMNEMIMAYVNEGNTVEASVLLNSMLTGGLKPDVITYNTLLSGLARKGQKEEAFRLLSDMIQMGLKPNVISVNAVISGFQQCGLTRKALKLFRIMQSPSGIINMVMDDSKACRCFSNQSSTLSIKPDSVTTTSALAACADLNLLCHGREIHGYILSNGLEPNIFVSSALVDMYAKCHDLNSAVKVFYKIEDKNTVSWNTLMAGLTNNTEAEEALNLFPKMLGDGHEPSSITFMILLSACGYVASLRLGKELHGYILKSGLESTAAFSSALIDMYAKCGSIIEARLVFDCEAQKDIIVWNALISGYSIHGMAKEAVDVFEHLKSMGVDPDHTTFTALLSAFTREGMLEQGWKYFNCMETFGIKHNLDHYTCMVRLVGSAGFLKEALDIIERMPHAPDACIWATLLKACEIYSNSEIGERAAKALFELEPSKAPCIILFTNTFSMDELWQSSTNLNRGCSLSSVKECSSIDVGHTIYTFKEGKSLNPKLKEIMDLWRQLASAMQHLKYLPLDPVFEDNDNLNLLSCSHTEKLAICFGLMTLDAKFPIRISKNLLMCIDCHTSVKHISRIKGREIFVKDGGFYHRFKDGRCSCNDRW</sequence>
<dbReference type="Pfam" id="PF14432">
    <property type="entry name" value="DYW_deaminase"/>
    <property type="match status" value="1"/>
</dbReference>
<dbReference type="PANTHER" id="PTHR47926:SF421">
    <property type="entry name" value="DYW DOMAIN-CONTAINING PROTEIN"/>
    <property type="match status" value="1"/>
</dbReference>
<feature type="repeat" description="PPR" evidence="2">
    <location>
        <begin position="45"/>
        <end position="79"/>
    </location>
</feature>
<dbReference type="GO" id="GO:0003723">
    <property type="term" value="F:RNA binding"/>
    <property type="evidence" value="ECO:0007669"/>
    <property type="project" value="InterPro"/>
</dbReference>
<proteinExistence type="predicted"/>
<dbReference type="Pfam" id="PF13812">
    <property type="entry name" value="PPR_3"/>
    <property type="match status" value="1"/>
</dbReference>
<dbReference type="PANTHER" id="PTHR47926">
    <property type="entry name" value="PENTATRICOPEPTIDE REPEAT-CONTAINING PROTEIN"/>
    <property type="match status" value="1"/>
</dbReference>
<feature type="repeat" description="PPR" evidence="2">
    <location>
        <begin position="512"/>
        <end position="546"/>
    </location>
</feature>
<gene>
    <name evidence="4" type="ORF">AQUCO_05200011v1</name>
</gene>
<dbReference type="OrthoDB" id="185373at2759"/>
<feature type="repeat" description="PPR" evidence="2">
    <location>
        <begin position="80"/>
        <end position="114"/>
    </location>
</feature>
<keyword evidence="1" id="KW-0677">Repeat</keyword>
<evidence type="ECO:0000256" key="1">
    <source>
        <dbReference type="ARBA" id="ARBA00022737"/>
    </source>
</evidence>
<dbReference type="Pfam" id="PF01535">
    <property type="entry name" value="PPR"/>
    <property type="match status" value="3"/>
</dbReference>
<dbReference type="Proteomes" id="UP000230069">
    <property type="component" value="Unassembled WGS sequence"/>
</dbReference>
<dbReference type="FunFam" id="1.25.40.10:FF:000344">
    <property type="entry name" value="Pentatricopeptide repeat-containing protein"/>
    <property type="match status" value="1"/>
</dbReference>
<evidence type="ECO:0000256" key="2">
    <source>
        <dbReference type="PROSITE-ProRule" id="PRU00708"/>
    </source>
</evidence>
<organism evidence="4 5">
    <name type="scientific">Aquilegia coerulea</name>
    <name type="common">Rocky mountain columbine</name>
    <dbReference type="NCBI Taxonomy" id="218851"/>
    <lineage>
        <taxon>Eukaryota</taxon>
        <taxon>Viridiplantae</taxon>
        <taxon>Streptophyta</taxon>
        <taxon>Embryophyta</taxon>
        <taxon>Tracheophyta</taxon>
        <taxon>Spermatophyta</taxon>
        <taxon>Magnoliopsida</taxon>
        <taxon>Ranunculales</taxon>
        <taxon>Ranunculaceae</taxon>
        <taxon>Thalictroideae</taxon>
        <taxon>Aquilegia</taxon>
    </lineage>
</organism>
<dbReference type="GO" id="GO:0009451">
    <property type="term" value="P:RNA modification"/>
    <property type="evidence" value="ECO:0007669"/>
    <property type="project" value="InterPro"/>
</dbReference>
<feature type="domain" description="DYW" evidence="3">
    <location>
        <begin position="731"/>
        <end position="812"/>
    </location>
</feature>
<name>A0A2G5CIJ6_AQUCA</name>
<dbReference type="GO" id="GO:0008270">
    <property type="term" value="F:zinc ion binding"/>
    <property type="evidence" value="ECO:0007669"/>
    <property type="project" value="InterPro"/>
</dbReference>
<feature type="repeat" description="PPR" evidence="2">
    <location>
        <begin position="115"/>
        <end position="149"/>
    </location>
</feature>
<evidence type="ECO:0000313" key="4">
    <source>
        <dbReference type="EMBL" id="PIA31121.1"/>
    </source>
</evidence>
<accession>A0A2G5CIJ6</accession>
<dbReference type="InterPro" id="IPR032867">
    <property type="entry name" value="DYW_dom"/>
</dbReference>
<feature type="repeat" description="PPR" evidence="2">
    <location>
        <begin position="411"/>
        <end position="445"/>
    </location>
</feature>
<dbReference type="InParanoid" id="A0A2G5CIJ6"/>
<evidence type="ECO:0000259" key="3">
    <source>
        <dbReference type="Pfam" id="PF14432"/>
    </source>
</evidence>
<evidence type="ECO:0000313" key="5">
    <source>
        <dbReference type="Proteomes" id="UP000230069"/>
    </source>
</evidence>
<dbReference type="InterPro" id="IPR046960">
    <property type="entry name" value="PPR_At4g14850-like_plant"/>
</dbReference>
<feature type="repeat" description="PPR" evidence="2">
    <location>
        <begin position="547"/>
        <end position="581"/>
    </location>
</feature>
<protein>
    <recommendedName>
        <fullName evidence="3">DYW domain-containing protein</fullName>
    </recommendedName>
</protein>
<keyword evidence="5" id="KW-1185">Reference proteome</keyword>
<dbReference type="EMBL" id="KZ305069">
    <property type="protein sequence ID" value="PIA31121.1"/>
    <property type="molecule type" value="Genomic_DNA"/>
</dbReference>
<feature type="repeat" description="PPR" evidence="2">
    <location>
        <begin position="216"/>
        <end position="250"/>
    </location>
</feature>
<dbReference type="FunFam" id="1.25.40.10:FF:000090">
    <property type="entry name" value="Pentatricopeptide repeat-containing protein, chloroplastic"/>
    <property type="match status" value="1"/>
</dbReference>
<dbReference type="Pfam" id="PF13041">
    <property type="entry name" value="PPR_2"/>
    <property type="match status" value="4"/>
</dbReference>
<dbReference type="PROSITE" id="PS51375">
    <property type="entry name" value="PPR"/>
    <property type="match status" value="8"/>
</dbReference>
<dbReference type="STRING" id="218851.A0A2G5CIJ6"/>
<dbReference type="FunFam" id="1.25.40.10:FF:000393">
    <property type="entry name" value="Pentatricopeptide repeat-containing protein At1g20230"/>
    <property type="match status" value="1"/>
</dbReference>
<dbReference type="InterPro" id="IPR011990">
    <property type="entry name" value="TPR-like_helical_dom_sf"/>
</dbReference>
<dbReference type="NCBIfam" id="TIGR00756">
    <property type="entry name" value="PPR"/>
    <property type="match status" value="8"/>
</dbReference>
<dbReference type="AlphaFoldDB" id="A0A2G5CIJ6"/>
<dbReference type="InterPro" id="IPR002885">
    <property type="entry name" value="PPR_rpt"/>
</dbReference>
<reference evidence="4 5" key="1">
    <citation type="submission" date="2017-09" db="EMBL/GenBank/DDBJ databases">
        <title>WGS assembly of Aquilegia coerulea Goldsmith.</title>
        <authorList>
            <person name="Hodges S."/>
            <person name="Kramer E."/>
            <person name="Nordborg M."/>
            <person name="Tomkins J."/>
            <person name="Borevitz J."/>
            <person name="Derieg N."/>
            <person name="Yan J."/>
            <person name="Mihaltcheva S."/>
            <person name="Hayes R.D."/>
            <person name="Rokhsar D."/>
        </authorList>
    </citation>
    <scope>NUCLEOTIDE SEQUENCE [LARGE SCALE GENOMIC DNA]</scope>
    <source>
        <strain evidence="5">cv. Goldsmith</strain>
    </source>
</reference>